<gene>
    <name evidence="5" type="primary">glnQ</name>
    <name evidence="5" type="ORF">GKIL_0171</name>
</gene>
<dbReference type="Proteomes" id="UP000017396">
    <property type="component" value="Chromosome"/>
</dbReference>
<keyword evidence="1" id="KW-0813">Transport</keyword>
<dbReference type="GO" id="GO:0005886">
    <property type="term" value="C:plasma membrane"/>
    <property type="evidence" value="ECO:0007669"/>
    <property type="project" value="TreeGrafter"/>
</dbReference>
<dbReference type="PANTHER" id="PTHR24220:SF376">
    <property type="entry name" value="ABC TRANSPORTER"/>
    <property type="match status" value="1"/>
</dbReference>
<dbReference type="SMART" id="SM00382">
    <property type="entry name" value="AAA"/>
    <property type="match status" value="1"/>
</dbReference>
<dbReference type="GO" id="GO:0016887">
    <property type="term" value="F:ATP hydrolysis activity"/>
    <property type="evidence" value="ECO:0007669"/>
    <property type="project" value="InterPro"/>
</dbReference>
<evidence type="ECO:0000256" key="1">
    <source>
        <dbReference type="ARBA" id="ARBA00022448"/>
    </source>
</evidence>
<evidence type="ECO:0000313" key="5">
    <source>
        <dbReference type="EMBL" id="AGY56418.1"/>
    </source>
</evidence>
<dbReference type="InterPro" id="IPR014324">
    <property type="entry name" value="ABC_heterocyst_DevA"/>
</dbReference>
<dbReference type="eggNOG" id="COG1136">
    <property type="taxonomic scope" value="Bacteria"/>
</dbReference>
<organism evidence="5 6">
    <name type="scientific">Gloeobacter kilaueensis (strain ATCC BAA-2537 / CCAP 1431/1 / ULC 316 / JS1)</name>
    <dbReference type="NCBI Taxonomy" id="1183438"/>
    <lineage>
        <taxon>Bacteria</taxon>
        <taxon>Bacillati</taxon>
        <taxon>Cyanobacteriota</taxon>
        <taxon>Cyanophyceae</taxon>
        <taxon>Gloeobacterales</taxon>
        <taxon>Gloeobacteraceae</taxon>
        <taxon>Gloeobacter</taxon>
    </lineage>
</organism>
<accession>U5QC70</accession>
<dbReference type="InterPro" id="IPR003593">
    <property type="entry name" value="AAA+_ATPase"/>
</dbReference>
<dbReference type="InterPro" id="IPR015854">
    <property type="entry name" value="ABC_transpr_LolD-like"/>
</dbReference>
<dbReference type="GO" id="GO:0005524">
    <property type="term" value="F:ATP binding"/>
    <property type="evidence" value="ECO:0007669"/>
    <property type="project" value="UniProtKB-KW"/>
</dbReference>
<dbReference type="PROSITE" id="PS00211">
    <property type="entry name" value="ABC_TRANSPORTER_1"/>
    <property type="match status" value="1"/>
</dbReference>
<dbReference type="SUPFAM" id="SSF52540">
    <property type="entry name" value="P-loop containing nucleoside triphosphate hydrolases"/>
    <property type="match status" value="1"/>
</dbReference>
<dbReference type="NCBIfam" id="TIGR02982">
    <property type="entry name" value="heterocyst_DevA"/>
    <property type="match status" value="1"/>
</dbReference>
<protein>
    <submittedName>
        <fullName evidence="5">ABC transporter, ATP-binding protein</fullName>
    </submittedName>
</protein>
<keyword evidence="3 5" id="KW-0067">ATP-binding</keyword>
<sequence length="240" mass="25875">MPEVPFTPVTVPRAIQVRGLSHRMGSGAAARQVLFDLDLEVGWGELVILMGPSGCGKTTILTLVGALRSVQAGSVQTLGVELAGASQATRIALRRRIGFIYQAHNLHASLTACGNVRMGLEVHGIDRLQEAEDQITAILRDVGLADYGRSYPARLSVGQKQRVAIARALVACPPLILADEPTSALDRTTGRQVVDLLQDLTRRQGSTILMVTHDNRILDIADRIIEMEDGRILSSTVPKT</sequence>
<evidence type="ECO:0000256" key="2">
    <source>
        <dbReference type="ARBA" id="ARBA00022741"/>
    </source>
</evidence>
<name>U5QC70_GLOK1</name>
<dbReference type="PANTHER" id="PTHR24220">
    <property type="entry name" value="IMPORT ATP-BINDING PROTEIN"/>
    <property type="match status" value="1"/>
</dbReference>
<dbReference type="HOGENOM" id="CLU_000604_1_22_3"/>
<dbReference type="Gene3D" id="3.40.50.300">
    <property type="entry name" value="P-loop containing nucleotide triphosphate hydrolases"/>
    <property type="match status" value="1"/>
</dbReference>
<evidence type="ECO:0000313" key="6">
    <source>
        <dbReference type="Proteomes" id="UP000017396"/>
    </source>
</evidence>
<keyword evidence="6" id="KW-1185">Reference proteome</keyword>
<dbReference type="AlphaFoldDB" id="U5QC70"/>
<dbReference type="InterPro" id="IPR017871">
    <property type="entry name" value="ABC_transporter-like_CS"/>
</dbReference>
<dbReference type="InterPro" id="IPR017911">
    <property type="entry name" value="MacB-like_ATP-bd"/>
</dbReference>
<dbReference type="InterPro" id="IPR003439">
    <property type="entry name" value="ABC_transporter-like_ATP-bd"/>
</dbReference>
<dbReference type="PROSITE" id="PS50893">
    <property type="entry name" value="ABC_TRANSPORTER_2"/>
    <property type="match status" value="1"/>
</dbReference>
<dbReference type="EMBL" id="CP003587">
    <property type="protein sequence ID" value="AGY56418.1"/>
    <property type="molecule type" value="Genomic_DNA"/>
</dbReference>
<keyword evidence="2" id="KW-0547">Nucleotide-binding</keyword>
<reference evidence="5 6" key="1">
    <citation type="journal article" date="2013" name="PLoS ONE">
        <title>Cultivation and Complete Genome Sequencing of Gloeobacter kilaueensis sp. nov., from a Lava Cave in Kilauea Caldera, Hawai'i.</title>
        <authorList>
            <person name="Saw J.H."/>
            <person name="Schatz M."/>
            <person name="Brown M.V."/>
            <person name="Kunkel D.D."/>
            <person name="Foster J.S."/>
            <person name="Shick H."/>
            <person name="Christensen S."/>
            <person name="Hou S."/>
            <person name="Wan X."/>
            <person name="Donachie S.P."/>
        </authorList>
    </citation>
    <scope>NUCLEOTIDE SEQUENCE [LARGE SCALE GENOMIC DNA]</scope>
    <source>
        <strain evidence="6">JS</strain>
    </source>
</reference>
<dbReference type="CDD" id="cd03255">
    <property type="entry name" value="ABC_MJ0796_LolCDE_FtsE"/>
    <property type="match status" value="1"/>
</dbReference>
<dbReference type="KEGG" id="glj:GKIL_0171"/>
<dbReference type="STRING" id="1183438.GKIL_0171"/>
<dbReference type="GO" id="GO:0022857">
    <property type="term" value="F:transmembrane transporter activity"/>
    <property type="evidence" value="ECO:0007669"/>
    <property type="project" value="TreeGrafter"/>
</dbReference>
<dbReference type="RefSeq" id="WP_023171421.1">
    <property type="nucleotide sequence ID" value="NC_022600.1"/>
</dbReference>
<feature type="domain" description="ABC transporter" evidence="4">
    <location>
        <begin position="15"/>
        <end position="240"/>
    </location>
</feature>
<proteinExistence type="predicted"/>
<evidence type="ECO:0000256" key="3">
    <source>
        <dbReference type="ARBA" id="ARBA00022840"/>
    </source>
</evidence>
<dbReference type="Pfam" id="PF00005">
    <property type="entry name" value="ABC_tran"/>
    <property type="match status" value="1"/>
</dbReference>
<dbReference type="OrthoDB" id="508204at2"/>
<dbReference type="InterPro" id="IPR027417">
    <property type="entry name" value="P-loop_NTPase"/>
</dbReference>
<dbReference type="PATRIC" id="fig|1183438.3.peg.171"/>
<evidence type="ECO:0000259" key="4">
    <source>
        <dbReference type="PROSITE" id="PS50893"/>
    </source>
</evidence>